<name>A0A371B6Y0_9BRAD</name>
<reference evidence="2" key="1">
    <citation type="submission" date="2018-08" db="EMBL/GenBank/DDBJ databases">
        <authorList>
            <person name="Kim S.-J."/>
            <person name="Jung G.-Y."/>
        </authorList>
    </citation>
    <scope>NUCLEOTIDE SEQUENCE [LARGE SCALE GENOMIC DNA]</scope>
    <source>
        <strain evidence="2">GY_H</strain>
    </source>
</reference>
<proteinExistence type="predicted"/>
<organism evidence="1 2">
    <name type="scientific">Undibacter mobilis</name>
    <dbReference type="NCBI Taxonomy" id="2292256"/>
    <lineage>
        <taxon>Bacteria</taxon>
        <taxon>Pseudomonadati</taxon>
        <taxon>Pseudomonadota</taxon>
        <taxon>Alphaproteobacteria</taxon>
        <taxon>Hyphomicrobiales</taxon>
        <taxon>Nitrobacteraceae</taxon>
        <taxon>Undibacter</taxon>
    </lineage>
</organism>
<accession>A0A371B6Y0</accession>
<dbReference type="RefSeq" id="WP_115515231.1">
    <property type="nucleotide sequence ID" value="NZ_QRGO01000001.1"/>
</dbReference>
<dbReference type="EMBL" id="QRGO01000001">
    <property type="protein sequence ID" value="RDV03203.1"/>
    <property type="molecule type" value="Genomic_DNA"/>
</dbReference>
<dbReference type="OrthoDB" id="8445391at2"/>
<evidence type="ECO:0000313" key="1">
    <source>
        <dbReference type="EMBL" id="RDV03203.1"/>
    </source>
</evidence>
<gene>
    <name evidence="1" type="ORF">DXH78_00510</name>
</gene>
<dbReference type="Proteomes" id="UP000263993">
    <property type="component" value="Unassembled WGS sequence"/>
</dbReference>
<comment type="caution">
    <text evidence="1">The sequence shown here is derived from an EMBL/GenBank/DDBJ whole genome shotgun (WGS) entry which is preliminary data.</text>
</comment>
<evidence type="ECO:0000313" key="2">
    <source>
        <dbReference type="Proteomes" id="UP000263993"/>
    </source>
</evidence>
<sequence length="82" mass="9386">MKTIDFTAPAELFPSRNRKVASKVRYRRFDKASEAIRFAVEELPEAQLLGAYIEINEARLSHQDIKALYESEAYPLKRAANA</sequence>
<dbReference type="AlphaFoldDB" id="A0A371B6Y0"/>
<keyword evidence="2" id="KW-1185">Reference proteome</keyword>
<protein>
    <submittedName>
        <fullName evidence="1">Uncharacterized protein</fullName>
    </submittedName>
</protein>